<feature type="region of interest" description="Disordered" evidence="2">
    <location>
        <begin position="1"/>
        <end position="29"/>
    </location>
</feature>
<dbReference type="PANTHER" id="PTHR47219:SF17">
    <property type="entry name" value="TBC1 DOMAIN FAMILY MEMBER 10B"/>
    <property type="match status" value="1"/>
</dbReference>
<name>A0AAJ7TTP0_PETMA</name>
<dbReference type="FunFam" id="1.10.8.270:FF:000007">
    <property type="entry name" value="TBC1 domain family member 10A"/>
    <property type="match status" value="1"/>
</dbReference>
<feature type="compositionally biased region" description="Basic and acidic residues" evidence="2">
    <location>
        <begin position="438"/>
        <end position="548"/>
    </location>
</feature>
<dbReference type="GO" id="GO:0031267">
    <property type="term" value="F:small GTPase binding"/>
    <property type="evidence" value="ECO:0007669"/>
    <property type="project" value="TreeGrafter"/>
</dbReference>
<organism evidence="4 5">
    <name type="scientific">Petromyzon marinus</name>
    <name type="common">Sea lamprey</name>
    <dbReference type="NCBI Taxonomy" id="7757"/>
    <lineage>
        <taxon>Eukaryota</taxon>
        <taxon>Metazoa</taxon>
        <taxon>Chordata</taxon>
        <taxon>Craniata</taxon>
        <taxon>Vertebrata</taxon>
        <taxon>Cyclostomata</taxon>
        <taxon>Hyperoartia</taxon>
        <taxon>Petromyzontiformes</taxon>
        <taxon>Petromyzontidae</taxon>
        <taxon>Petromyzon</taxon>
    </lineage>
</organism>
<dbReference type="GO" id="GO:0005886">
    <property type="term" value="C:plasma membrane"/>
    <property type="evidence" value="ECO:0007669"/>
    <property type="project" value="UniProtKB-ARBA"/>
</dbReference>
<gene>
    <name evidence="5" type="primary">LOC116950068</name>
</gene>
<dbReference type="GO" id="GO:0005096">
    <property type="term" value="F:GTPase activator activity"/>
    <property type="evidence" value="ECO:0007669"/>
    <property type="project" value="UniProtKB-KW"/>
</dbReference>
<evidence type="ECO:0000259" key="3">
    <source>
        <dbReference type="PROSITE" id="PS50086"/>
    </source>
</evidence>
<evidence type="ECO:0000256" key="2">
    <source>
        <dbReference type="SAM" id="MobiDB-lite"/>
    </source>
</evidence>
<dbReference type="Pfam" id="PF00566">
    <property type="entry name" value="RabGAP-TBC"/>
    <property type="match status" value="1"/>
</dbReference>
<keyword evidence="4" id="KW-1185">Reference proteome</keyword>
<dbReference type="FunFam" id="1.10.472.80:FF:000008">
    <property type="entry name" value="TBC1 domain family member 10A"/>
    <property type="match status" value="1"/>
</dbReference>
<dbReference type="AlphaFoldDB" id="A0AAJ7TTP0"/>
<dbReference type="Gene3D" id="1.10.8.270">
    <property type="entry name" value="putative rabgap domain of human tbc1 domain family member 14 like domains"/>
    <property type="match status" value="1"/>
</dbReference>
<dbReference type="InterPro" id="IPR035969">
    <property type="entry name" value="Rab-GAP_TBC_sf"/>
</dbReference>
<dbReference type="Gene3D" id="1.10.472.80">
    <property type="entry name" value="Ypt/Rab-GAP domain of gyp1p, domain 3"/>
    <property type="match status" value="1"/>
</dbReference>
<dbReference type="Gene3D" id="1.10.10.750">
    <property type="entry name" value="Ypt/Rab-GAP domain of gyp1p, domain 1"/>
    <property type="match status" value="1"/>
</dbReference>
<feature type="compositionally biased region" description="Polar residues" evidence="2">
    <location>
        <begin position="554"/>
        <end position="574"/>
    </location>
</feature>
<feature type="compositionally biased region" description="Low complexity" evidence="2">
    <location>
        <begin position="407"/>
        <end position="423"/>
    </location>
</feature>
<feature type="compositionally biased region" description="Low complexity" evidence="2">
    <location>
        <begin position="624"/>
        <end position="643"/>
    </location>
</feature>
<dbReference type="RefSeq" id="XP_032823379.1">
    <property type="nucleotide sequence ID" value="XM_032967488.1"/>
</dbReference>
<protein>
    <submittedName>
        <fullName evidence="5">TBC1 domain family member 10A-like isoform X1</fullName>
    </submittedName>
</protein>
<accession>A0AAJ7TTP0</accession>
<dbReference type="PROSITE" id="PS50086">
    <property type="entry name" value="TBC_RABGAP"/>
    <property type="match status" value="1"/>
</dbReference>
<dbReference type="FunFam" id="1.10.10.750:FF:000001">
    <property type="entry name" value="TBC1 domain family member 10A"/>
    <property type="match status" value="1"/>
</dbReference>
<dbReference type="KEGG" id="pmrn:116950068"/>
<dbReference type="SUPFAM" id="SSF47923">
    <property type="entry name" value="Ypt/Rab-GAP domain of gyp1p"/>
    <property type="match status" value="2"/>
</dbReference>
<feature type="domain" description="Rab-GAP TBC" evidence="3">
    <location>
        <begin position="92"/>
        <end position="280"/>
    </location>
</feature>
<dbReference type="PANTHER" id="PTHR47219">
    <property type="entry name" value="RAB GTPASE-ACTIVATING PROTEIN 1-LIKE"/>
    <property type="match status" value="1"/>
</dbReference>
<dbReference type="InterPro" id="IPR000195">
    <property type="entry name" value="Rab-GAP-TBC_dom"/>
</dbReference>
<sequence>MASAGRGVTARGNGSRDGPAAARTGGAMNGVEAPQIDRFGFIVEGSDGSTGALAMPVDVLRQREQKWLEMLRYWDKWITKGYKKVKLRCRKGIPPSLRARAWEHLSGSKYIMEQMPGKFEELDKLPGDPKWLEVIQKDLHRQFPFHELFRAKGGQGQQDLFRVLKAYTVYRPEEGYCQGQAPVAAVLLMHMPAEEAFWCFVQICEKYLPGYYSAGLESLQLDGEILFALLRKVSLIGYRHLKWHSVDPVLYMTEWFMCVFSRTLPWDSVLRVWDMFFCEGVKTMFRVGLVLLRHALGNSERVRMCPGLYETMEQLKNIPHEQLHEEYLVRAILELDISEMDIEKEHAVQLQRWIESRGEPSHSSTHRLHGARAIRQELEFQREALRLARRAHHKETTGYSPPPSPTPSITSTLSTLSTLSTMSQRRGKTSIRTQVSMFREKELQRILRHRDKENEKERKRMEKEEEKERARWREQERQRAKELEKQTARQKELDRQRAKELEQEQVREKEMAKKTPKGKEVEGTKQKGKEKEEKSKDKPSADHIDIPKIKVTVPETSSPSNVQQEQQQRSSSPVVQDKIPGTPEPRVASPSTSKDKVKLHSGGIRIPQITLSPIKDDKKPPLSPASAKFRAAAAAAMPTSPGARPGSSRDISLATSLKPVHPDPNIPEPDPTSVVQSTGRISCAMEETYL</sequence>
<evidence type="ECO:0000313" key="5">
    <source>
        <dbReference type="RefSeq" id="XP_032823379.1"/>
    </source>
</evidence>
<dbReference type="InterPro" id="IPR050302">
    <property type="entry name" value="Rab_GAP_TBC_domain"/>
</dbReference>
<dbReference type="Proteomes" id="UP001318040">
    <property type="component" value="Chromosome 38"/>
</dbReference>
<reference evidence="5" key="1">
    <citation type="submission" date="2025-08" db="UniProtKB">
        <authorList>
            <consortium name="RefSeq"/>
        </authorList>
    </citation>
    <scope>IDENTIFICATION</scope>
    <source>
        <tissue evidence="5">Sperm</tissue>
    </source>
</reference>
<keyword evidence="1" id="KW-0343">GTPase activation</keyword>
<evidence type="ECO:0000256" key="1">
    <source>
        <dbReference type="ARBA" id="ARBA00022468"/>
    </source>
</evidence>
<feature type="region of interest" description="Disordered" evidence="2">
    <location>
        <begin position="391"/>
        <end position="678"/>
    </location>
</feature>
<proteinExistence type="predicted"/>
<dbReference type="SMART" id="SM00164">
    <property type="entry name" value="TBC"/>
    <property type="match status" value="1"/>
</dbReference>
<evidence type="ECO:0000313" key="4">
    <source>
        <dbReference type="Proteomes" id="UP001318040"/>
    </source>
</evidence>